<protein>
    <submittedName>
        <fullName evidence="1">Uncharacterized protein</fullName>
    </submittedName>
</protein>
<dbReference type="EMBL" id="LDSE01000030">
    <property type="protein sequence ID" value="KTS66659.1"/>
    <property type="molecule type" value="Genomic_DNA"/>
</dbReference>
<evidence type="ECO:0000313" key="1">
    <source>
        <dbReference type="EMBL" id="KTS66659.1"/>
    </source>
</evidence>
<comment type="caution">
    <text evidence="1">The sequence shown here is derived from an EMBL/GenBank/DDBJ whole genome shotgun (WGS) entry which is preliminary data.</text>
</comment>
<sequence>MDIRMLDPDEPGYFFNFRNPLPHNEYYAVKPQFMPPHGARPIVDDATGLCIGYTVAQAPGLWQVYDADGRFTTLEEASLQTPLIDPLDIALIAFGVFRLLSSGRAVLDVAAGKSISSVLSEATLNMLRGRLKVGLSVRNLKFTRTTAAHMAESGRYIPVNILEKAIRYGSRSPDAQKMPGMFLYRIKMTRLKKIVEHDKIRYVHKEYTLHVVVRERDWTISHFHID</sequence>
<reference evidence="1 2" key="1">
    <citation type="journal article" date="2016" name="Front. Microbiol.">
        <title>Genomic Resource of Rice Seed Associated Bacteria.</title>
        <authorList>
            <person name="Midha S."/>
            <person name="Bansal K."/>
            <person name="Sharma S."/>
            <person name="Kumar N."/>
            <person name="Patil P.P."/>
            <person name="Chaudhry V."/>
            <person name="Patil P.B."/>
        </authorList>
    </citation>
    <scope>NUCLEOTIDE SEQUENCE [LARGE SCALE GENOMIC DNA]</scope>
    <source>
        <strain evidence="1 2">SA3</strain>
    </source>
</reference>
<dbReference type="Proteomes" id="UP000071979">
    <property type="component" value="Unassembled WGS sequence"/>
</dbReference>
<gene>
    <name evidence="1" type="ORF">SA3R_16465</name>
</gene>
<name>A0A8E1V6R8_9GAMM</name>
<proteinExistence type="predicted"/>
<evidence type="ECO:0000313" key="2">
    <source>
        <dbReference type="Proteomes" id="UP000071979"/>
    </source>
</evidence>
<organism evidence="1 2">
    <name type="scientific">Pantoea dispersa</name>
    <dbReference type="NCBI Taxonomy" id="59814"/>
    <lineage>
        <taxon>Bacteria</taxon>
        <taxon>Pseudomonadati</taxon>
        <taxon>Pseudomonadota</taxon>
        <taxon>Gammaproteobacteria</taxon>
        <taxon>Enterobacterales</taxon>
        <taxon>Erwiniaceae</taxon>
        <taxon>Pantoea</taxon>
    </lineage>
</organism>
<accession>A0A8E1V6R8</accession>
<dbReference type="AlphaFoldDB" id="A0A8E1V6R8"/>